<evidence type="ECO:0000313" key="2">
    <source>
        <dbReference type="EMBL" id="RZF32536.1"/>
    </source>
</evidence>
<proteinExistence type="predicted"/>
<dbReference type="EMBL" id="QKKF02036682">
    <property type="protein sequence ID" value="RZF32536.1"/>
    <property type="molecule type" value="Genomic_DNA"/>
</dbReference>
<dbReference type="OrthoDB" id="10385851at2759"/>
<dbReference type="AlphaFoldDB" id="A0A482WH33"/>
<comment type="caution">
    <text evidence="2">The sequence shown here is derived from an EMBL/GenBank/DDBJ whole genome shotgun (WGS) entry which is preliminary data.</text>
</comment>
<evidence type="ECO:0000313" key="3">
    <source>
        <dbReference type="Proteomes" id="UP000291343"/>
    </source>
</evidence>
<sequence length="321" mass="35284">MGTQPAIMTIACSALHQNEEGPQLKDVERLVNNLGKLSDELPQPEGAGCVCSLHAYRIYNRKCKPGSAHNSSKHSKNSMEQIFSLVLTALSLVTATARADVSDHYLPPGSRPPSGQYLPPSNRPPPPVQFPADGSQPPGAFEDPESVVIEADPFGRGLNFPQGEQRTRGGFRGQQPSPLQRNFNSNRPALNYLPASSPTYVHNSLTPTSSPNRNYPAVRYVTAPLPSNQLVPQQTYSGYPLSNKQSGYSYEAPKVPFTLPRQNYRNSHVTLRSQPTTASDFLVSSLDLSSRAYADNRNSYYHGGTYQNNEQLSNQRVGYTY</sequence>
<keyword evidence="3" id="KW-1185">Reference proteome</keyword>
<name>A0A482WH33_LAOST</name>
<gene>
    <name evidence="2" type="ORF">LSTR_LSTR011315</name>
</gene>
<evidence type="ECO:0000256" key="1">
    <source>
        <dbReference type="SAM" id="MobiDB-lite"/>
    </source>
</evidence>
<dbReference type="Proteomes" id="UP000291343">
    <property type="component" value="Unassembled WGS sequence"/>
</dbReference>
<accession>A0A482WH33</accession>
<dbReference type="InParanoid" id="A0A482WH33"/>
<reference evidence="2 3" key="1">
    <citation type="journal article" date="2017" name="Gigascience">
        <title>Genome sequence of the small brown planthopper, Laodelphax striatellus.</title>
        <authorList>
            <person name="Zhu J."/>
            <person name="Jiang F."/>
            <person name="Wang X."/>
            <person name="Yang P."/>
            <person name="Bao Y."/>
            <person name="Zhao W."/>
            <person name="Wang W."/>
            <person name="Lu H."/>
            <person name="Wang Q."/>
            <person name="Cui N."/>
            <person name="Li J."/>
            <person name="Chen X."/>
            <person name="Luo L."/>
            <person name="Yu J."/>
            <person name="Kang L."/>
            <person name="Cui F."/>
        </authorList>
    </citation>
    <scope>NUCLEOTIDE SEQUENCE [LARGE SCALE GENOMIC DNA]</scope>
    <source>
        <strain evidence="2">Lst14</strain>
    </source>
</reference>
<protein>
    <submittedName>
        <fullName evidence="2">Uncharacterized protein</fullName>
    </submittedName>
</protein>
<feature type="region of interest" description="Disordered" evidence="1">
    <location>
        <begin position="102"/>
        <end position="182"/>
    </location>
</feature>
<organism evidence="2 3">
    <name type="scientific">Laodelphax striatellus</name>
    <name type="common">Small brown planthopper</name>
    <name type="synonym">Delphax striatella</name>
    <dbReference type="NCBI Taxonomy" id="195883"/>
    <lineage>
        <taxon>Eukaryota</taxon>
        <taxon>Metazoa</taxon>
        <taxon>Ecdysozoa</taxon>
        <taxon>Arthropoda</taxon>
        <taxon>Hexapoda</taxon>
        <taxon>Insecta</taxon>
        <taxon>Pterygota</taxon>
        <taxon>Neoptera</taxon>
        <taxon>Paraneoptera</taxon>
        <taxon>Hemiptera</taxon>
        <taxon>Auchenorrhyncha</taxon>
        <taxon>Fulgoroidea</taxon>
        <taxon>Delphacidae</taxon>
        <taxon>Criomorphinae</taxon>
        <taxon>Laodelphax</taxon>
    </lineage>
</organism>